<dbReference type="EMBL" id="JBHSWU010001131">
    <property type="protein sequence ID" value="MFC6726461.1"/>
    <property type="molecule type" value="Genomic_DNA"/>
</dbReference>
<dbReference type="Pfam" id="PF20068">
    <property type="entry name" value="Amphi-Trp"/>
    <property type="match status" value="1"/>
</dbReference>
<keyword evidence="3" id="KW-1185">Reference proteome</keyword>
<evidence type="ECO:0000313" key="2">
    <source>
        <dbReference type="EMBL" id="MFC6726461.1"/>
    </source>
</evidence>
<reference evidence="2 3" key="1">
    <citation type="journal article" date="2019" name="Int. J. Syst. Evol. Microbiol.">
        <title>The Global Catalogue of Microorganisms (GCM) 10K type strain sequencing project: providing services to taxonomists for standard genome sequencing and annotation.</title>
        <authorList>
            <consortium name="The Broad Institute Genomics Platform"/>
            <consortium name="The Broad Institute Genome Sequencing Center for Infectious Disease"/>
            <person name="Wu L."/>
            <person name="Ma J."/>
        </authorList>
    </citation>
    <scope>NUCLEOTIDE SEQUENCE [LARGE SCALE GENOMIC DNA]</scope>
    <source>
        <strain evidence="2 3">NBRC 111368</strain>
    </source>
</reference>
<feature type="domain" description="Amphi-Trp" evidence="1">
    <location>
        <begin position="7"/>
        <end position="77"/>
    </location>
</feature>
<comment type="caution">
    <text evidence="2">The sequence shown here is derived from an EMBL/GenBank/DDBJ whole genome shotgun (WGS) entry which is preliminary data.</text>
</comment>
<evidence type="ECO:0000313" key="3">
    <source>
        <dbReference type="Proteomes" id="UP001596328"/>
    </source>
</evidence>
<proteinExistence type="predicted"/>
<dbReference type="NCBIfam" id="TIGR04354">
    <property type="entry name" value="amphi-Trp"/>
    <property type="match status" value="1"/>
</dbReference>
<accession>A0ABD5S4M8</accession>
<name>A0ABD5S4M8_9EURY</name>
<organism evidence="2 3">
    <name type="scientific">Halobium palmae</name>
    <dbReference type="NCBI Taxonomy" id="1776492"/>
    <lineage>
        <taxon>Archaea</taxon>
        <taxon>Methanobacteriati</taxon>
        <taxon>Methanobacteriota</taxon>
        <taxon>Stenosarchaea group</taxon>
        <taxon>Halobacteria</taxon>
        <taxon>Halobacteriales</taxon>
        <taxon>Haloferacaceae</taxon>
        <taxon>Halobium</taxon>
    </lineage>
</organism>
<protein>
    <submittedName>
        <fullName evidence="2">Amphi-Trp domain-containing protein</fullName>
    </submittedName>
</protein>
<dbReference type="AlphaFoldDB" id="A0ABD5S4M8"/>
<evidence type="ECO:0000259" key="1">
    <source>
        <dbReference type="Pfam" id="PF20068"/>
    </source>
</evidence>
<sequence length="78" mass="8899">MVEKTIDEQRLPREEVAARLQAIADELLTEGDVDVRVGNKEIRLHPSDEVGYEIGVRERSSVLRGSRESVTVRLDWKP</sequence>
<gene>
    <name evidence="2" type="ORF">ACFQE1_19245</name>
</gene>
<dbReference type="Proteomes" id="UP001596328">
    <property type="component" value="Unassembled WGS sequence"/>
</dbReference>
<dbReference type="InterPro" id="IPR027598">
    <property type="entry name" value="Amphi-Trp_dom"/>
</dbReference>